<comment type="caution">
    <text evidence="2">The sequence shown here is derived from an EMBL/GenBank/DDBJ whole genome shotgun (WGS) entry which is preliminary data.</text>
</comment>
<accession>A0ABT4B4S7</accession>
<feature type="compositionally biased region" description="Low complexity" evidence="1">
    <location>
        <begin position="1"/>
        <end position="14"/>
    </location>
</feature>
<keyword evidence="3" id="KW-1185">Reference proteome</keyword>
<evidence type="ECO:0000313" key="2">
    <source>
        <dbReference type="EMBL" id="MCY1141499.1"/>
    </source>
</evidence>
<evidence type="ECO:0000313" key="3">
    <source>
        <dbReference type="Proteomes" id="UP001151002"/>
    </source>
</evidence>
<dbReference type="EMBL" id="JAPNTZ010000009">
    <property type="protein sequence ID" value="MCY1141499.1"/>
    <property type="molecule type" value="Genomic_DNA"/>
</dbReference>
<dbReference type="RefSeq" id="WP_267565884.1">
    <property type="nucleotide sequence ID" value="NZ_JAPNTZ010000009.1"/>
</dbReference>
<proteinExistence type="predicted"/>
<organism evidence="2 3">
    <name type="scientific">Paractinoplanes pyxinae</name>
    <dbReference type="NCBI Taxonomy" id="2997416"/>
    <lineage>
        <taxon>Bacteria</taxon>
        <taxon>Bacillati</taxon>
        <taxon>Actinomycetota</taxon>
        <taxon>Actinomycetes</taxon>
        <taxon>Micromonosporales</taxon>
        <taxon>Micromonosporaceae</taxon>
        <taxon>Paractinoplanes</taxon>
    </lineage>
</organism>
<feature type="region of interest" description="Disordered" evidence="1">
    <location>
        <begin position="181"/>
        <end position="201"/>
    </location>
</feature>
<dbReference type="Proteomes" id="UP001151002">
    <property type="component" value="Unassembled WGS sequence"/>
</dbReference>
<gene>
    <name evidence="2" type="ORF">OWR29_26175</name>
</gene>
<evidence type="ECO:0000256" key="1">
    <source>
        <dbReference type="SAM" id="MobiDB-lite"/>
    </source>
</evidence>
<sequence length="201" mass="21813">MNTALTTCPSSSPDTPSPASPDVPSTGEALPKRLVAELIRLVNDDVMTLDTGNALLAALRLPTLPDGRRVDFRVPVATPALGERPSEIFRDAQAQIAAQVGAWRHTCLDGLHEGYGIEDMHERIDGLPLYRVHADLFLTVTVAAHPPGNALCTAKELLTADLAGVDDFTVRADRIEFCDEDEDQDEGEDLDNDEDVWCPLD</sequence>
<protein>
    <submittedName>
        <fullName evidence="2">Uncharacterized protein</fullName>
    </submittedName>
</protein>
<name>A0ABT4B4S7_9ACTN</name>
<reference evidence="2" key="1">
    <citation type="submission" date="2022-11" db="EMBL/GenBank/DDBJ databases">
        <authorList>
            <person name="Somphong A."/>
            <person name="Phongsopitanun W."/>
        </authorList>
    </citation>
    <scope>NUCLEOTIDE SEQUENCE</scope>
    <source>
        <strain evidence="2">Pm04-4</strain>
    </source>
</reference>
<feature type="region of interest" description="Disordered" evidence="1">
    <location>
        <begin position="1"/>
        <end position="27"/>
    </location>
</feature>